<name>A0A6M3M1W5_9ZZZZ</name>
<evidence type="ECO:0000313" key="1">
    <source>
        <dbReference type="EMBL" id="QJB01711.1"/>
    </source>
</evidence>
<reference evidence="1" key="1">
    <citation type="submission" date="2020-03" db="EMBL/GenBank/DDBJ databases">
        <title>The deep terrestrial virosphere.</title>
        <authorList>
            <person name="Holmfeldt K."/>
            <person name="Nilsson E."/>
            <person name="Simone D."/>
            <person name="Lopez-Fernandez M."/>
            <person name="Wu X."/>
            <person name="de Brujin I."/>
            <person name="Lundin D."/>
            <person name="Andersson A."/>
            <person name="Bertilsson S."/>
            <person name="Dopson M."/>
        </authorList>
    </citation>
    <scope>NUCLEOTIDE SEQUENCE</scope>
    <source>
        <strain evidence="1">MM171B02101</strain>
    </source>
</reference>
<dbReference type="EMBL" id="MT143727">
    <property type="protein sequence ID" value="QJB01711.1"/>
    <property type="molecule type" value="Genomic_DNA"/>
</dbReference>
<dbReference type="AlphaFoldDB" id="A0A6M3M1W5"/>
<accession>A0A6M3M1W5</accession>
<organism evidence="1">
    <name type="scientific">viral metagenome</name>
    <dbReference type="NCBI Taxonomy" id="1070528"/>
    <lineage>
        <taxon>unclassified sequences</taxon>
        <taxon>metagenomes</taxon>
        <taxon>organismal metagenomes</taxon>
    </lineage>
</organism>
<protein>
    <submittedName>
        <fullName evidence="1">Uncharacterized protein</fullName>
    </submittedName>
</protein>
<gene>
    <name evidence="1" type="ORF">MM171B02101_0004</name>
</gene>
<proteinExistence type="predicted"/>
<sequence length="79" mass="9155">MGLHEGVTVRKQDLLQVLKWLRDLSLRAVKKKINPWAVRQGLILFLQSSTKTMLDHGVSLEEIQQFDRLVTEQPEEADE</sequence>